<dbReference type="InterPro" id="IPR011992">
    <property type="entry name" value="EF-hand-dom_pair"/>
</dbReference>
<dbReference type="PROSITE" id="PS00018">
    <property type="entry name" value="EF_HAND_1"/>
    <property type="match status" value="3"/>
</dbReference>
<feature type="domain" description="EF-hand" evidence="4">
    <location>
        <begin position="1"/>
        <end position="34"/>
    </location>
</feature>
<dbReference type="KEGG" id="bfo:118426960"/>
<gene>
    <name evidence="6" type="primary">LOC118426960</name>
</gene>
<name>A0A9J7M3K5_BRAFL</name>
<evidence type="ECO:0000256" key="1">
    <source>
        <dbReference type="ARBA" id="ARBA00022723"/>
    </source>
</evidence>
<dbReference type="RefSeq" id="XP_035692485.1">
    <property type="nucleotide sequence ID" value="XM_035836592.1"/>
</dbReference>
<feature type="domain" description="EF-hand" evidence="4">
    <location>
        <begin position="75"/>
        <end position="110"/>
    </location>
</feature>
<reference evidence="5" key="1">
    <citation type="journal article" date="2020" name="Nat. Ecol. Evol.">
        <title>Deeply conserved synteny resolves early events in vertebrate evolution.</title>
        <authorList>
            <person name="Simakov O."/>
            <person name="Marletaz F."/>
            <person name="Yue J.X."/>
            <person name="O'Connell B."/>
            <person name="Jenkins J."/>
            <person name="Brandt A."/>
            <person name="Calef R."/>
            <person name="Tung C.H."/>
            <person name="Huang T.K."/>
            <person name="Schmutz J."/>
            <person name="Satoh N."/>
            <person name="Yu J.K."/>
            <person name="Putnam N.H."/>
            <person name="Green R.E."/>
            <person name="Rokhsar D.S."/>
        </authorList>
    </citation>
    <scope>NUCLEOTIDE SEQUENCE [LARGE SCALE GENOMIC DNA]</scope>
    <source>
        <strain evidence="5">S238N-H82</strain>
    </source>
</reference>
<keyword evidence="1" id="KW-0479">Metal-binding</keyword>
<keyword evidence="5" id="KW-1185">Reference proteome</keyword>
<dbReference type="Pfam" id="PF13499">
    <property type="entry name" value="EF-hand_7"/>
    <property type="match status" value="2"/>
</dbReference>
<dbReference type="Gene3D" id="1.10.238.10">
    <property type="entry name" value="EF-hand"/>
    <property type="match status" value="2"/>
</dbReference>
<proteinExistence type="predicted"/>
<reference evidence="6" key="2">
    <citation type="submission" date="2025-08" db="UniProtKB">
        <authorList>
            <consortium name="RefSeq"/>
        </authorList>
    </citation>
    <scope>IDENTIFICATION</scope>
    <source>
        <strain evidence="6">S238N-H82</strain>
        <tissue evidence="6">Testes</tissue>
    </source>
</reference>
<dbReference type="InterPro" id="IPR039647">
    <property type="entry name" value="EF_hand_pair_protein_CML-like"/>
</dbReference>
<dbReference type="OMA" id="IEGIMAQ"/>
<dbReference type="InterPro" id="IPR002048">
    <property type="entry name" value="EF_hand_dom"/>
</dbReference>
<dbReference type="CDD" id="cd00051">
    <property type="entry name" value="EFh"/>
    <property type="match status" value="1"/>
</dbReference>
<accession>A0A9J7M3K5</accession>
<dbReference type="PROSITE" id="PS50222">
    <property type="entry name" value="EF_HAND_2"/>
    <property type="match status" value="3"/>
</dbReference>
<evidence type="ECO:0000313" key="5">
    <source>
        <dbReference type="Proteomes" id="UP000001554"/>
    </source>
</evidence>
<evidence type="ECO:0000259" key="4">
    <source>
        <dbReference type="PROSITE" id="PS50222"/>
    </source>
</evidence>
<dbReference type="Proteomes" id="UP000001554">
    <property type="component" value="Chromosome 12"/>
</dbReference>
<feature type="domain" description="EF-hand" evidence="4">
    <location>
        <begin position="111"/>
        <end position="144"/>
    </location>
</feature>
<dbReference type="GeneID" id="118426960"/>
<dbReference type="SUPFAM" id="SSF47473">
    <property type="entry name" value="EF-hand"/>
    <property type="match status" value="1"/>
</dbReference>
<evidence type="ECO:0000313" key="6">
    <source>
        <dbReference type="RefSeq" id="XP_035692485.1"/>
    </source>
</evidence>
<organism evidence="5 6">
    <name type="scientific">Branchiostoma floridae</name>
    <name type="common">Florida lancelet</name>
    <name type="synonym">Amphioxus</name>
    <dbReference type="NCBI Taxonomy" id="7739"/>
    <lineage>
        <taxon>Eukaryota</taxon>
        <taxon>Metazoa</taxon>
        <taxon>Chordata</taxon>
        <taxon>Cephalochordata</taxon>
        <taxon>Leptocardii</taxon>
        <taxon>Amphioxiformes</taxon>
        <taxon>Branchiostomatidae</taxon>
        <taxon>Branchiostoma</taxon>
    </lineage>
</organism>
<keyword evidence="2" id="KW-0677">Repeat</keyword>
<sequence length="144" mass="15555">MTDSEKVFSKHDVNKDGKMSSKELEAALKELGVPASSTLIQGILAQYDKPPHDGFISLTEFQNLATDMEAITKTGLEETLKHFTETYDKDGSGFITRDELKAGMVTLGMGSDDATVNAIIQMSDVNNDGKISVQEFAAVIGHGK</sequence>
<evidence type="ECO:0000256" key="3">
    <source>
        <dbReference type="ARBA" id="ARBA00022837"/>
    </source>
</evidence>
<keyword evidence="3" id="KW-0106">Calcium</keyword>
<dbReference type="InterPro" id="IPR018247">
    <property type="entry name" value="EF_Hand_1_Ca_BS"/>
</dbReference>
<dbReference type="OrthoDB" id="26525at2759"/>
<dbReference type="PANTHER" id="PTHR10891">
    <property type="entry name" value="EF-HAND CALCIUM-BINDING DOMAIN CONTAINING PROTEIN"/>
    <property type="match status" value="1"/>
</dbReference>
<dbReference type="FunFam" id="1.10.238.10:FF:000001">
    <property type="entry name" value="Calmodulin 1"/>
    <property type="match status" value="1"/>
</dbReference>
<protein>
    <submittedName>
        <fullName evidence="6">Calcium-dependent protein kinase 19-like</fullName>
    </submittedName>
</protein>
<dbReference type="SMART" id="SM00054">
    <property type="entry name" value="EFh"/>
    <property type="match status" value="4"/>
</dbReference>
<dbReference type="AlphaFoldDB" id="A0A9J7M3K5"/>
<evidence type="ECO:0000256" key="2">
    <source>
        <dbReference type="ARBA" id="ARBA00022737"/>
    </source>
</evidence>
<dbReference type="GO" id="GO:0005509">
    <property type="term" value="F:calcium ion binding"/>
    <property type="evidence" value="ECO:0007669"/>
    <property type="project" value="InterPro"/>
</dbReference>